<accession>A0A6J5W931</accession>
<keyword evidence="2" id="KW-1185">Reference proteome</keyword>
<organism evidence="1 2">
    <name type="scientific">Prunus armeniaca</name>
    <name type="common">Apricot</name>
    <name type="synonym">Armeniaca vulgaris</name>
    <dbReference type="NCBI Taxonomy" id="36596"/>
    <lineage>
        <taxon>Eukaryota</taxon>
        <taxon>Viridiplantae</taxon>
        <taxon>Streptophyta</taxon>
        <taxon>Embryophyta</taxon>
        <taxon>Tracheophyta</taxon>
        <taxon>Spermatophyta</taxon>
        <taxon>Magnoliopsida</taxon>
        <taxon>eudicotyledons</taxon>
        <taxon>Gunneridae</taxon>
        <taxon>Pentapetalae</taxon>
        <taxon>rosids</taxon>
        <taxon>fabids</taxon>
        <taxon>Rosales</taxon>
        <taxon>Rosaceae</taxon>
        <taxon>Amygdaloideae</taxon>
        <taxon>Amygdaleae</taxon>
        <taxon>Prunus</taxon>
    </lineage>
</organism>
<dbReference type="AlphaFoldDB" id="A0A6J5W931"/>
<gene>
    <name evidence="1" type="ORF">ORAREDHAP_LOCUS7908</name>
</gene>
<reference evidence="2" key="1">
    <citation type="journal article" date="2020" name="Genome Biol.">
        <title>Gamete binning: chromosome-level and haplotype-resolved genome assembly enabled by high-throughput single-cell sequencing of gamete genomes.</title>
        <authorList>
            <person name="Campoy J.A."/>
            <person name="Sun H."/>
            <person name="Goel M."/>
            <person name="Jiao W.-B."/>
            <person name="Folz-Donahue K."/>
            <person name="Wang N."/>
            <person name="Rubio M."/>
            <person name="Liu C."/>
            <person name="Kukat C."/>
            <person name="Ruiz D."/>
            <person name="Huettel B."/>
            <person name="Schneeberger K."/>
        </authorList>
    </citation>
    <scope>NUCLEOTIDE SEQUENCE [LARGE SCALE GENOMIC DNA]</scope>
    <source>
        <strain evidence="2">cv. Rojo Pasion</strain>
    </source>
</reference>
<evidence type="ECO:0000313" key="2">
    <source>
        <dbReference type="Proteomes" id="UP000507245"/>
    </source>
</evidence>
<name>A0A6J5W931_PRUAR</name>
<dbReference type="EMBL" id="CAEKKB010000001">
    <property type="protein sequence ID" value="CAB4296327.1"/>
    <property type="molecule type" value="Genomic_DNA"/>
</dbReference>
<evidence type="ECO:0000313" key="1">
    <source>
        <dbReference type="EMBL" id="CAB4296327.1"/>
    </source>
</evidence>
<sequence>MFHRGLLMWKSASQFYELSCGRAPASFMNYHVEECSSDLWVCDKLLVWKSAEAVLLVDALE</sequence>
<proteinExistence type="predicted"/>
<protein>
    <submittedName>
        <fullName evidence="1">Uncharacterized protein</fullName>
    </submittedName>
</protein>
<dbReference type="Proteomes" id="UP000507245">
    <property type="component" value="Unassembled WGS sequence"/>
</dbReference>